<keyword evidence="3" id="KW-1185">Reference proteome</keyword>
<dbReference type="Pfam" id="PF19489">
    <property type="entry name" value="SLT_4"/>
    <property type="match status" value="1"/>
</dbReference>
<reference evidence="2 3" key="1">
    <citation type="submission" date="2017-09" db="EMBL/GenBank/DDBJ databases">
        <title>The draft genome sequences of Marinobacter sp. PWS21.</title>
        <authorList>
            <person name="Cao J."/>
        </authorList>
    </citation>
    <scope>NUCLEOTIDE SEQUENCE [LARGE SCALE GENOMIC DNA]</scope>
    <source>
        <strain evidence="2 3">PWS21</strain>
    </source>
</reference>
<comment type="caution">
    <text evidence="2">The sequence shown here is derived from an EMBL/GenBank/DDBJ whole genome shotgun (WGS) entry which is preliminary data.</text>
</comment>
<gene>
    <name evidence="2" type="ORF">CLH61_07810</name>
</gene>
<evidence type="ECO:0000313" key="2">
    <source>
        <dbReference type="EMBL" id="PHQ15564.1"/>
    </source>
</evidence>
<dbReference type="RefSeq" id="WP_099614138.1">
    <property type="nucleotide sequence ID" value="NZ_KZ319369.1"/>
</dbReference>
<dbReference type="InterPro" id="IPR045795">
    <property type="entry name" value="SLT_4"/>
</dbReference>
<dbReference type="Gene3D" id="1.10.530.10">
    <property type="match status" value="1"/>
</dbReference>
<feature type="domain" description="Transglycosylase SLT" evidence="1">
    <location>
        <begin position="47"/>
        <end position="218"/>
    </location>
</feature>
<evidence type="ECO:0000259" key="1">
    <source>
        <dbReference type="Pfam" id="PF19489"/>
    </source>
</evidence>
<dbReference type="EMBL" id="NTFH01000006">
    <property type="protein sequence ID" value="PHQ15564.1"/>
    <property type="molecule type" value="Genomic_DNA"/>
</dbReference>
<dbReference type="Proteomes" id="UP000231409">
    <property type="component" value="Unassembled WGS sequence"/>
</dbReference>
<sequence>MAKRKTRKKTRRQQRLRLLKSRLRWYGFPVAGVLVAVWVTLRFSLLAPDPPRNPDNLCEIFREHPAWYDYAVESRERWGSPVEVQMAFVYHESSFRSHAQPPRTTLLGFIPWTRPSSAYGYAQALDPAWSEYLEAVDGGSLVVRTHIRHALDFIGWYNSLSHRHLRIAPDNARQLYLAYHEGRTGYRRGSYRAKPEVSSLAVRVAARARRYGQQLASCEQEFQCWRFYEIWPFCG</sequence>
<dbReference type="SUPFAM" id="SSF53955">
    <property type="entry name" value="Lysozyme-like"/>
    <property type="match status" value="1"/>
</dbReference>
<name>A0A2G1UM30_9GAMM</name>
<protein>
    <submittedName>
        <fullName evidence="2">Lysozyme-like domain containing protein</fullName>
    </submittedName>
</protein>
<dbReference type="AlphaFoldDB" id="A0A2G1UM30"/>
<evidence type="ECO:0000313" key="3">
    <source>
        <dbReference type="Proteomes" id="UP000231409"/>
    </source>
</evidence>
<proteinExistence type="predicted"/>
<dbReference type="InterPro" id="IPR023346">
    <property type="entry name" value="Lysozyme-like_dom_sf"/>
</dbReference>
<organism evidence="2 3">
    <name type="scientific">Marinobacter profundi</name>
    <dbReference type="NCBI Taxonomy" id="2666256"/>
    <lineage>
        <taxon>Bacteria</taxon>
        <taxon>Pseudomonadati</taxon>
        <taxon>Pseudomonadota</taxon>
        <taxon>Gammaproteobacteria</taxon>
        <taxon>Pseudomonadales</taxon>
        <taxon>Marinobacteraceae</taxon>
        <taxon>Marinobacter</taxon>
    </lineage>
</organism>
<accession>A0A2G1UM30</accession>